<reference evidence="2" key="2">
    <citation type="journal article" date="2021" name="PeerJ">
        <title>Extensive microbial diversity within the chicken gut microbiome revealed by metagenomics and culture.</title>
        <authorList>
            <person name="Gilroy R."/>
            <person name="Ravi A."/>
            <person name="Getino M."/>
            <person name="Pursley I."/>
            <person name="Horton D.L."/>
            <person name="Alikhan N.F."/>
            <person name="Baker D."/>
            <person name="Gharbi K."/>
            <person name="Hall N."/>
            <person name="Watson M."/>
            <person name="Adriaenssens E.M."/>
            <person name="Foster-Nyarko E."/>
            <person name="Jarju S."/>
            <person name="Secka A."/>
            <person name="Antonio M."/>
            <person name="Oren A."/>
            <person name="Chaudhuri R.R."/>
            <person name="La Ragione R."/>
            <person name="Hildebrand F."/>
            <person name="Pallen M.J."/>
        </authorList>
    </citation>
    <scope>NUCLEOTIDE SEQUENCE</scope>
    <source>
        <strain evidence="2">ChiSjej3B21-11622</strain>
    </source>
</reference>
<feature type="transmembrane region" description="Helical" evidence="1">
    <location>
        <begin position="121"/>
        <end position="142"/>
    </location>
</feature>
<feature type="transmembrane region" description="Helical" evidence="1">
    <location>
        <begin position="32"/>
        <end position="53"/>
    </location>
</feature>
<comment type="caution">
    <text evidence="2">The sequence shown here is derived from an EMBL/GenBank/DDBJ whole genome shotgun (WGS) entry which is preliminary data.</text>
</comment>
<feature type="transmembrane region" description="Helical" evidence="1">
    <location>
        <begin position="59"/>
        <end position="85"/>
    </location>
</feature>
<proteinExistence type="predicted"/>
<keyword evidence="1" id="KW-0812">Transmembrane</keyword>
<keyword evidence="1" id="KW-1133">Transmembrane helix</keyword>
<keyword evidence="1" id="KW-0472">Membrane</keyword>
<dbReference type="EMBL" id="DVFT01000092">
    <property type="protein sequence ID" value="HIQ96122.1"/>
    <property type="molecule type" value="Genomic_DNA"/>
</dbReference>
<protein>
    <submittedName>
        <fullName evidence="2">Uncharacterized protein</fullName>
    </submittedName>
</protein>
<organism evidence="2 3">
    <name type="scientific">Candidatus Limivivens merdigallinarum</name>
    <dbReference type="NCBI Taxonomy" id="2840859"/>
    <lineage>
        <taxon>Bacteria</taxon>
        <taxon>Bacillati</taxon>
        <taxon>Bacillota</taxon>
        <taxon>Clostridia</taxon>
        <taxon>Lachnospirales</taxon>
        <taxon>Lachnospiraceae</taxon>
        <taxon>Lachnospiraceae incertae sedis</taxon>
        <taxon>Candidatus Limivivens</taxon>
    </lineage>
</organism>
<dbReference type="Proteomes" id="UP000886886">
    <property type="component" value="Unassembled WGS sequence"/>
</dbReference>
<accession>A0A9D0ZUC2</accession>
<name>A0A9D0ZUC2_9FIRM</name>
<evidence type="ECO:0000313" key="2">
    <source>
        <dbReference type="EMBL" id="HIQ96122.1"/>
    </source>
</evidence>
<evidence type="ECO:0000313" key="3">
    <source>
        <dbReference type="Proteomes" id="UP000886886"/>
    </source>
</evidence>
<dbReference type="AlphaFoldDB" id="A0A9D0ZUC2"/>
<evidence type="ECO:0000256" key="1">
    <source>
        <dbReference type="SAM" id="Phobius"/>
    </source>
</evidence>
<gene>
    <name evidence="2" type="ORF">IAB26_06140</name>
</gene>
<feature type="transmembrane region" description="Helical" evidence="1">
    <location>
        <begin position="154"/>
        <end position="177"/>
    </location>
</feature>
<reference evidence="2" key="1">
    <citation type="submission" date="2020-10" db="EMBL/GenBank/DDBJ databases">
        <authorList>
            <person name="Gilroy R."/>
        </authorList>
    </citation>
    <scope>NUCLEOTIDE SEQUENCE</scope>
    <source>
        <strain evidence="2">ChiSjej3B21-11622</strain>
    </source>
</reference>
<sequence>MEKIGKVLDSPEKFREIGLEEAKDFLDFQKSFARGMGLGVFLCILSPSLLIGAEGEGALSGILSAAGMVFLLLCVAAAVGLFIYYGMKTKEFSYLNEEPFRLEEFAGDYIEKLAEDNEGAFRVQIMSGVVFCMISMLPAVVFDELGLSLPLVENLLMVVLFFLVGIGVFCFVYGGIFKSGFDVLLQRGEYKIKKKLKRMNKK</sequence>